<dbReference type="GO" id="GO:0035591">
    <property type="term" value="F:signaling adaptor activity"/>
    <property type="evidence" value="ECO:0007669"/>
    <property type="project" value="TreeGrafter"/>
</dbReference>
<dbReference type="OrthoDB" id="7451790at2759"/>
<dbReference type="Gene3D" id="3.80.10.10">
    <property type="entry name" value="Ribonuclease Inhibitor"/>
    <property type="match status" value="2"/>
</dbReference>
<dbReference type="GO" id="GO:0061499">
    <property type="term" value="C:outer plaque of mitotic spindle pole body"/>
    <property type="evidence" value="ECO:0007669"/>
    <property type="project" value="TreeGrafter"/>
</dbReference>
<evidence type="ECO:0000256" key="1">
    <source>
        <dbReference type="ARBA" id="ARBA00022614"/>
    </source>
</evidence>
<keyword evidence="2" id="KW-0677">Repeat</keyword>
<comment type="caution">
    <text evidence="4">The sequence shown here is derived from an EMBL/GenBank/DDBJ whole genome shotgun (WGS) entry which is preliminary data.</text>
</comment>
<feature type="compositionally biased region" description="Pro residues" evidence="3">
    <location>
        <begin position="130"/>
        <end position="142"/>
    </location>
</feature>
<feature type="compositionally biased region" description="Acidic residues" evidence="3">
    <location>
        <begin position="633"/>
        <end position="644"/>
    </location>
</feature>
<evidence type="ECO:0000256" key="2">
    <source>
        <dbReference type="ARBA" id="ARBA00022737"/>
    </source>
</evidence>
<name>A0A8H6SIM1_9AGAR</name>
<feature type="compositionally biased region" description="Gly residues" evidence="3">
    <location>
        <begin position="569"/>
        <end position="578"/>
    </location>
</feature>
<feature type="region of interest" description="Disordered" evidence="3">
    <location>
        <begin position="224"/>
        <end position="250"/>
    </location>
</feature>
<proteinExistence type="predicted"/>
<keyword evidence="1" id="KW-0433">Leucine-rich repeat</keyword>
<dbReference type="PROSITE" id="PS51450">
    <property type="entry name" value="LRR"/>
    <property type="match status" value="3"/>
</dbReference>
<dbReference type="GO" id="GO:0031028">
    <property type="term" value="P:septation initiation signaling"/>
    <property type="evidence" value="ECO:0007669"/>
    <property type="project" value="TreeGrafter"/>
</dbReference>
<dbReference type="SUPFAM" id="SSF52058">
    <property type="entry name" value="L domain-like"/>
    <property type="match status" value="1"/>
</dbReference>
<dbReference type="InterPro" id="IPR003591">
    <property type="entry name" value="Leu-rich_rpt_typical-subtyp"/>
</dbReference>
<dbReference type="PANTHER" id="PTHR47566:SF1">
    <property type="entry name" value="PROTEIN NUD1"/>
    <property type="match status" value="1"/>
</dbReference>
<dbReference type="GO" id="GO:1902412">
    <property type="term" value="P:regulation of mitotic cytokinesis"/>
    <property type="evidence" value="ECO:0007669"/>
    <property type="project" value="TreeGrafter"/>
</dbReference>
<feature type="compositionally biased region" description="Low complexity" evidence="3">
    <location>
        <begin position="336"/>
        <end position="360"/>
    </location>
</feature>
<dbReference type="GeneID" id="59347998"/>
<gene>
    <name evidence="4" type="ORF">MIND_00882800</name>
</gene>
<reference evidence="4" key="1">
    <citation type="submission" date="2020-05" db="EMBL/GenBank/DDBJ databases">
        <title>Mycena genomes resolve the evolution of fungal bioluminescence.</title>
        <authorList>
            <person name="Tsai I.J."/>
        </authorList>
    </citation>
    <scope>NUCLEOTIDE SEQUENCE</scope>
    <source>
        <strain evidence="4">171206Taipei</strain>
    </source>
</reference>
<dbReference type="RefSeq" id="XP_037218724.1">
    <property type="nucleotide sequence ID" value="XM_037365482.1"/>
</dbReference>
<evidence type="ECO:0000313" key="4">
    <source>
        <dbReference type="EMBL" id="KAF7299336.1"/>
    </source>
</evidence>
<evidence type="ECO:0008006" key="6">
    <source>
        <dbReference type="Google" id="ProtNLM"/>
    </source>
</evidence>
<protein>
    <recommendedName>
        <fullName evidence="6">L domain-like protein</fullName>
    </recommendedName>
</protein>
<feature type="region of interest" description="Disordered" evidence="3">
    <location>
        <begin position="1"/>
        <end position="89"/>
    </location>
</feature>
<feature type="compositionally biased region" description="Acidic residues" evidence="3">
    <location>
        <begin position="797"/>
        <end position="823"/>
    </location>
</feature>
<feature type="region of interest" description="Disordered" evidence="3">
    <location>
        <begin position="321"/>
        <end position="362"/>
    </location>
</feature>
<dbReference type="InterPro" id="IPR052574">
    <property type="entry name" value="CDIRP"/>
</dbReference>
<feature type="region of interest" description="Disordered" evidence="3">
    <location>
        <begin position="407"/>
        <end position="430"/>
    </location>
</feature>
<feature type="compositionally biased region" description="Acidic residues" evidence="3">
    <location>
        <begin position="30"/>
        <end position="55"/>
    </location>
</feature>
<keyword evidence="5" id="KW-1185">Reference proteome</keyword>
<dbReference type="PANTHER" id="PTHR47566">
    <property type="match status" value="1"/>
</dbReference>
<organism evidence="4 5">
    <name type="scientific">Mycena indigotica</name>
    <dbReference type="NCBI Taxonomy" id="2126181"/>
    <lineage>
        <taxon>Eukaryota</taxon>
        <taxon>Fungi</taxon>
        <taxon>Dikarya</taxon>
        <taxon>Basidiomycota</taxon>
        <taxon>Agaricomycotina</taxon>
        <taxon>Agaricomycetes</taxon>
        <taxon>Agaricomycetidae</taxon>
        <taxon>Agaricales</taxon>
        <taxon>Marasmiineae</taxon>
        <taxon>Mycenaceae</taxon>
        <taxon>Mycena</taxon>
    </lineage>
</organism>
<feature type="region of interest" description="Disordered" evidence="3">
    <location>
        <begin position="568"/>
        <end position="836"/>
    </location>
</feature>
<dbReference type="InterPro" id="IPR032675">
    <property type="entry name" value="LRR_dom_sf"/>
</dbReference>
<feature type="compositionally biased region" description="Acidic residues" evidence="3">
    <location>
        <begin position="579"/>
        <end position="588"/>
    </location>
</feature>
<dbReference type="EMBL" id="JACAZF010000007">
    <property type="protein sequence ID" value="KAF7299336.1"/>
    <property type="molecule type" value="Genomic_DNA"/>
</dbReference>
<accession>A0A8H6SIM1</accession>
<dbReference type="Proteomes" id="UP000636479">
    <property type="component" value="Unassembled WGS sequence"/>
</dbReference>
<feature type="compositionally biased region" description="Basic and acidic residues" evidence="3">
    <location>
        <begin position="1"/>
        <end position="24"/>
    </location>
</feature>
<dbReference type="SMART" id="SM00369">
    <property type="entry name" value="LRR_TYP"/>
    <property type="match status" value="5"/>
</dbReference>
<dbReference type="InterPro" id="IPR001611">
    <property type="entry name" value="Leu-rich_rpt"/>
</dbReference>
<feature type="region of interest" description="Disordered" evidence="3">
    <location>
        <begin position="129"/>
        <end position="151"/>
    </location>
</feature>
<evidence type="ECO:0000256" key="3">
    <source>
        <dbReference type="SAM" id="MobiDB-lite"/>
    </source>
</evidence>
<sequence>MDTDEHEHDDERGGERGGAGERRPAWQTEELGEEWVDVEPEEGDGDGEEGEDGESGEGTRSVSLTEPLPSHIVSSTDSPGGGGTAPFGVGTFLVREDRAPAVLPKTPGRGRSAGMKDFFSPLPLERMFEPPTPPLPPVPMPPVSEEGSSGEEVLETDLPMVSFHGHGRRRSLDCRFTHPSNNHGNNGPATDPRLRLFQFTYDTFTREHLSALADSIAVNTPSGPAAPRLAPVSEDSPSFSDLRSTKRVKLSPPGEYGHVYGEGAGANASIARPRVLGKAYVGESRSLMEKIRQARDFSTVSTVVSEANEESKYSALEQLRRPSLLTVPDKDNNNKTSPTTTTTTTTNTPTPTPAPYSSSTYRQQAAALMAQIKSDMKGTKRIFSGDTDADVSRVTAEVSFDKENFTPRHARRVSSSSKTRASPRRGGREGKEALLAAEMARLDIARRRQAAFVPAQPVSIVVQPALLGPPGHAPPGGHVTGGGPGAHVQEDLRRFVSSSTASGTGTETGTTLTAGSYVKHAGPPVPPAIAKHAGIRTIAPGDVPVLPERMGDMWFDRGMMRWVRSVQAAGGGEGGEGAQEGESEDVFGDIESLRDSRDDEEGDEGEEGMTSFETDGGVVPVMTGVGSIRAGEGDETTDSEDVNDAVDGGLLADYAQEGESGSGSEEGEEDTQRPALHHHQPQADESVTGAFLPPPVVLRTFSPPASATKTPAKSALKTPGASTPGPAFTPGPANRERDRYTTPQQQPARRAHRRSVSFSDGKRDGPIRGLVESSSVGGGGQPSVRSKRIAAMFVGAEDSEEEEEDEHHDEDDDVQDNADDNEDASGVSTSTPRRAFSRTHAQRADALPHGTFLTECSFGVAHDRLVAVLTDVEPFEPHWEALPALDLAGKGLESVARLKEFVPGLDALNLNGNALAWLSGVPGGVRTLAVASNRLTGVTSYSHLLNLENLDISRNEVESLSQLACLRHLRELRADGNGVRSLEGLEGLDGLVKLSLAKNKLRALDVRAARVRWTRLEVLDVSGNALRRVAGLGGLQALVVLNLEDNELGALDVAEGGPGMGRLRVLRASGNRIAPGALGVAGLGGLRTLYVDGNALRGDELLGDGGGRPLRSLENLSIRSQRGGALRMDVGAVRDAKRLYLSGNTLPATFLSTPCYNLVYLEAARCGLTALPRDLAALAPNLRALNLNYNFLGELAPLVGLTRLRKLSVVGARLKETKEVIRAVRGLPAVEVLDFRMNPCTLGWYLPLLLDTHASDPDEKGQENGQDTWAERDARFRRGLPDAAYVGRLAYRGLVMRAAGALRVLDGVPAAAKERAKSEAVLGLMRA</sequence>
<evidence type="ECO:0000313" key="5">
    <source>
        <dbReference type="Proteomes" id="UP000636479"/>
    </source>
</evidence>
<feature type="compositionally biased region" description="Acidic residues" evidence="3">
    <location>
        <begin position="598"/>
        <end position="607"/>
    </location>
</feature>
<dbReference type="SMART" id="SM00365">
    <property type="entry name" value="LRR_SD22"/>
    <property type="match status" value="3"/>
</dbReference>